<organism evidence="1 2">
    <name type="scientific">Zophobas morio</name>
    <dbReference type="NCBI Taxonomy" id="2755281"/>
    <lineage>
        <taxon>Eukaryota</taxon>
        <taxon>Metazoa</taxon>
        <taxon>Ecdysozoa</taxon>
        <taxon>Arthropoda</taxon>
        <taxon>Hexapoda</taxon>
        <taxon>Insecta</taxon>
        <taxon>Pterygota</taxon>
        <taxon>Neoptera</taxon>
        <taxon>Endopterygota</taxon>
        <taxon>Coleoptera</taxon>
        <taxon>Polyphaga</taxon>
        <taxon>Cucujiformia</taxon>
        <taxon>Tenebrionidae</taxon>
        <taxon>Zophobas</taxon>
    </lineage>
</organism>
<gene>
    <name evidence="1" type="ORF">Zmor_025937</name>
</gene>
<dbReference type="EMBL" id="JALNTZ010000008">
    <property type="protein sequence ID" value="KAJ3643213.1"/>
    <property type="molecule type" value="Genomic_DNA"/>
</dbReference>
<protein>
    <submittedName>
        <fullName evidence="1">Uncharacterized protein</fullName>
    </submittedName>
</protein>
<evidence type="ECO:0000313" key="1">
    <source>
        <dbReference type="EMBL" id="KAJ3643213.1"/>
    </source>
</evidence>
<sequence length="98" mass="11232">MKNLLGPYANRARPDLPHQISMRVAVGGTTCCVFRLCGLQQPTSNFKLGYSVAELAMWLLCDVMGESCVRKLWRIKYLEENKVENSGINSWKHIFKNR</sequence>
<keyword evidence="2" id="KW-1185">Reference proteome</keyword>
<dbReference type="Proteomes" id="UP001168821">
    <property type="component" value="Unassembled WGS sequence"/>
</dbReference>
<dbReference type="AlphaFoldDB" id="A0AA38HSP1"/>
<accession>A0AA38HSP1</accession>
<reference evidence="1" key="1">
    <citation type="journal article" date="2023" name="G3 (Bethesda)">
        <title>Whole genome assemblies of Zophobas morio and Tenebrio molitor.</title>
        <authorList>
            <person name="Kaur S."/>
            <person name="Stinson S.A."/>
            <person name="diCenzo G.C."/>
        </authorList>
    </citation>
    <scope>NUCLEOTIDE SEQUENCE</scope>
    <source>
        <strain evidence="1">QUZm001</strain>
    </source>
</reference>
<name>A0AA38HSP1_9CUCU</name>
<evidence type="ECO:0000313" key="2">
    <source>
        <dbReference type="Proteomes" id="UP001168821"/>
    </source>
</evidence>
<comment type="caution">
    <text evidence="1">The sequence shown here is derived from an EMBL/GenBank/DDBJ whole genome shotgun (WGS) entry which is preliminary data.</text>
</comment>
<proteinExistence type="predicted"/>